<sequence length="27" mass="3222">MTCPFKYFDQTKQEMLSGCKKGLFMMQ</sequence>
<dbReference type="EMBL" id="GGEC01068556">
    <property type="protein sequence ID" value="MBX49040.1"/>
    <property type="molecule type" value="Transcribed_RNA"/>
</dbReference>
<evidence type="ECO:0000313" key="1">
    <source>
        <dbReference type="EMBL" id="MBX49040.1"/>
    </source>
</evidence>
<organism evidence="1">
    <name type="scientific">Rhizophora mucronata</name>
    <name type="common">Asiatic mangrove</name>
    <dbReference type="NCBI Taxonomy" id="61149"/>
    <lineage>
        <taxon>Eukaryota</taxon>
        <taxon>Viridiplantae</taxon>
        <taxon>Streptophyta</taxon>
        <taxon>Embryophyta</taxon>
        <taxon>Tracheophyta</taxon>
        <taxon>Spermatophyta</taxon>
        <taxon>Magnoliopsida</taxon>
        <taxon>eudicotyledons</taxon>
        <taxon>Gunneridae</taxon>
        <taxon>Pentapetalae</taxon>
        <taxon>rosids</taxon>
        <taxon>fabids</taxon>
        <taxon>Malpighiales</taxon>
        <taxon>Rhizophoraceae</taxon>
        <taxon>Rhizophora</taxon>
    </lineage>
</organism>
<protein>
    <submittedName>
        <fullName evidence="1">Uncharacterized protein</fullName>
    </submittedName>
</protein>
<name>A0A2P2P2V0_RHIMU</name>
<reference evidence="1" key="1">
    <citation type="submission" date="2018-02" db="EMBL/GenBank/DDBJ databases">
        <title>Rhizophora mucronata_Transcriptome.</title>
        <authorList>
            <person name="Meera S.P."/>
            <person name="Sreeshan A."/>
            <person name="Augustine A."/>
        </authorList>
    </citation>
    <scope>NUCLEOTIDE SEQUENCE</scope>
    <source>
        <tissue evidence="1">Leaf</tissue>
    </source>
</reference>
<dbReference type="AlphaFoldDB" id="A0A2P2P2V0"/>
<accession>A0A2P2P2V0</accession>
<proteinExistence type="predicted"/>